<name>A0A699HN55_TANCI</name>
<feature type="coiled-coil region" evidence="1">
    <location>
        <begin position="136"/>
        <end position="184"/>
    </location>
</feature>
<dbReference type="EMBL" id="BKCJ010174868">
    <property type="protein sequence ID" value="GEY39427.1"/>
    <property type="molecule type" value="Genomic_DNA"/>
</dbReference>
<keyword evidence="1" id="KW-0175">Coiled coil</keyword>
<evidence type="ECO:0008006" key="3">
    <source>
        <dbReference type="Google" id="ProtNLM"/>
    </source>
</evidence>
<gene>
    <name evidence="2" type="ORF">Tci_411401</name>
</gene>
<organism evidence="2">
    <name type="scientific">Tanacetum cinerariifolium</name>
    <name type="common">Dalmatian daisy</name>
    <name type="synonym">Chrysanthemum cinerariifolium</name>
    <dbReference type="NCBI Taxonomy" id="118510"/>
    <lineage>
        <taxon>Eukaryota</taxon>
        <taxon>Viridiplantae</taxon>
        <taxon>Streptophyta</taxon>
        <taxon>Embryophyta</taxon>
        <taxon>Tracheophyta</taxon>
        <taxon>Spermatophyta</taxon>
        <taxon>Magnoliopsida</taxon>
        <taxon>eudicotyledons</taxon>
        <taxon>Gunneridae</taxon>
        <taxon>Pentapetalae</taxon>
        <taxon>asterids</taxon>
        <taxon>campanulids</taxon>
        <taxon>Asterales</taxon>
        <taxon>Asteraceae</taxon>
        <taxon>Asteroideae</taxon>
        <taxon>Anthemideae</taxon>
        <taxon>Anthemidinae</taxon>
        <taxon>Tanacetum</taxon>
    </lineage>
</organism>
<protein>
    <recommendedName>
        <fullName evidence="3">Xylulose kinase-1</fullName>
    </recommendedName>
</protein>
<evidence type="ECO:0000313" key="2">
    <source>
        <dbReference type="EMBL" id="GEY39427.1"/>
    </source>
</evidence>
<accession>A0A699HN55</accession>
<evidence type="ECO:0000256" key="1">
    <source>
        <dbReference type="SAM" id="Coils"/>
    </source>
</evidence>
<proteinExistence type="predicted"/>
<comment type="caution">
    <text evidence="2">The sequence shown here is derived from an EMBL/GenBank/DDBJ whole genome shotgun (WGS) entry which is preliminary data.</text>
</comment>
<reference evidence="2" key="1">
    <citation type="journal article" date="2019" name="Sci. Rep.">
        <title>Draft genome of Tanacetum cinerariifolium, the natural source of mosquito coil.</title>
        <authorList>
            <person name="Yamashiro T."/>
            <person name="Shiraishi A."/>
            <person name="Satake H."/>
            <person name="Nakayama K."/>
        </authorList>
    </citation>
    <scope>NUCLEOTIDE SEQUENCE</scope>
</reference>
<sequence>MTLTFAETYNMVAYFTKSDASEGFNQIFDFLNRSLIKYALTVNPNIYVSCIKQFWTTVAVKKVNDVIRLQALVDKKKVEVEEGDVDENVENVNAGDAAEGDVSAAHDEVHIVQPPSPQPQPQPQPIQDAGIPINLLQEVMDTYTALTRRVEHLELDKVTQAMEITKLKQKVKKLERRNKERMIAEMYQDVDVVLEDDKEVADDVKDVQSDIDESAQDQGRKAESQAEIYKIGLEHANKVLSMQEDESEPAEVQEVVDVVTTVNIITEVVTAASETITAASTTITAAEAEVLEKIKEEESRALKRLNETPAEKAKKRYTCSNLKESKKCTWSSKNQGLEAVGIIWCENHYMYNNTTNFVSREEVPTYMVYSGSDAKCCKLMLPSQVKTADIKCCCWNKIEEMAKYLMLLE</sequence>
<dbReference type="AlphaFoldDB" id="A0A699HN55"/>